<dbReference type="EMBL" id="LFTY01000002">
    <property type="protein sequence ID" value="KMW56801.1"/>
    <property type="molecule type" value="Genomic_DNA"/>
</dbReference>
<sequence>MLNDADAQFAEALRADLPQAAFREVAPRYLEEPRGAYRGQAGLVLAPGSTEEVATILRAAGRARVPVVPYGGGTGLVGGQVLPEGPAPLLLSLERMTAIRATYPSENVLVAEAGAILETVQGAAEQAGRLFPLTLASQGSARIGGLLSTNAGGVNVLRYGNARELCLGLEAVLPDGSIWHGLKRLRKDNTGYDLRNLLIGAEGTLGVITAAALRLYPLPAATGAALMVVPSPAAALELLAMAGDVIGEGISAFELISGQGLRFLAETVPELRQPFADPPDWMVLVDLGLGPGRAPQDALEALFARGHEAGLVSDGLIAQSEAQRRDFWHIRETIPEANKRVGAIASHDISLPLSAIPDYIARASERLAQHGAYRINCFGHLGDGNLHFNAFPLPGEAKADRIAEKPQVQRIVHDLVHEMDGSISAEHGIGRLKAPDLERYGDPSKLAAMRAIKSALDPNGIMNPGAVLRAGPG</sequence>
<name>A0A0J9E1M8_9RHOB</name>
<dbReference type="InterPro" id="IPR051264">
    <property type="entry name" value="FAD-oxidored/transferase_4"/>
</dbReference>
<dbReference type="Gene3D" id="1.10.45.10">
    <property type="entry name" value="Vanillyl-alcohol Oxidase, Chain A, domain 4"/>
    <property type="match status" value="1"/>
</dbReference>
<dbReference type="InterPro" id="IPR036318">
    <property type="entry name" value="FAD-bd_PCMH-like_sf"/>
</dbReference>
<comment type="caution">
    <text evidence="6">The sequence shown here is derived from an EMBL/GenBank/DDBJ whole genome shotgun (WGS) entry which is preliminary data.</text>
</comment>
<dbReference type="InterPro" id="IPR006094">
    <property type="entry name" value="Oxid_FAD_bind_N"/>
</dbReference>
<keyword evidence="4" id="KW-0274">FAD</keyword>
<keyword evidence="3" id="KW-0285">Flavoprotein</keyword>
<dbReference type="AlphaFoldDB" id="A0A0J9E1M8"/>
<dbReference type="Gene3D" id="3.30.70.2740">
    <property type="match status" value="1"/>
</dbReference>
<evidence type="ECO:0000256" key="2">
    <source>
        <dbReference type="ARBA" id="ARBA00008000"/>
    </source>
</evidence>
<evidence type="ECO:0000313" key="7">
    <source>
        <dbReference type="Proteomes" id="UP000037178"/>
    </source>
</evidence>
<dbReference type="PANTHER" id="PTHR43716">
    <property type="entry name" value="D-2-HYDROXYGLUTARATE DEHYDROGENASE, MITOCHONDRIAL"/>
    <property type="match status" value="1"/>
</dbReference>
<accession>A0A0J9E1M8</accession>
<dbReference type="PROSITE" id="PS51387">
    <property type="entry name" value="FAD_PCMH"/>
    <property type="match status" value="1"/>
</dbReference>
<dbReference type="GO" id="GO:0022904">
    <property type="term" value="P:respiratory electron transport chain"/>
    <property type="evidence" value="ECO:0007669"/>
    <property type="project" value="TreeGrafter"/>
</dbReference>
<dbReference type="InterPro" id="IPR016169">
    <property type="entry name" value="FAD-bd_PCMH_sub2"/>
</dbReference>
<dbReference type="Gene3D" id="3.30.70.2190">
    <property type="match status" value="1"/>
</dbReference>
<dbReference type="PANTHER" id="PTHR43716:SF2">
    <property type="entry name" value="BLL6224 PROTEIN"/>
    <property type="match status" value="1"/>
</dbReference>
<dbReference type="PATRIC" id="fig|1675527.3.peg.1851"/>
<dbReference type="STRING" id="1675527.AIOL_001757"/>
<dbReference type="Proteomes" id="UP000037178">
    <property type="component" value="Unassembled WGS sequence"/>
</dbReference>
<dbReference type="InterPro" id="IPR016166">
    <property type="entry name" value="FAD-bd_PCMH"/>
</dbReference>
<comment type="cofactor">
    <cofactor evidence="1">
        <name>FAD</name>
        <dbReference type="ChEBI" id="CHEBI:57692"/>
    </cofactor>
</comment>
<evidence type="ECO:0000256" key="3">
    <source>
        <dbReference type="ARBA" id="ARBA00022630"/>
    </source>
</evidence>
<dbReference type="SUPFAM" id="SSF56176">
    <property type="entry name" value="FAD-binding/transporter-associated domain-like"/>
    <property type="match status" value="1"/>
</dbReference>
<organism evidence="6 7">
    <name type="scientific">Candidatus Rhodobacter oscarellae</name>
    <dbReference type="NCBI Taxonomy" id="1675527"/>
    <lineage>
        <taxon>Bacteria</taxon>
        <taxon>Pseudomonadati</taxon>
        <taxon>Pseudomonadota</taxon>
        <taxon>Alphaproteobacteria</taxon>
        <taxon>Rhodobacterales</taxon>
        <taxon>Rhodobacter group</taxon>
        <taxon>Rhodobacter</taxon>
    </lineage>
</organism>
<dbReference type="Pfam" id="PF01565">
    <property type="entry name" value="FAD_binding_4"/>
    <property type="match status" value="1"/>
</dbReference>
<reference evidence="6 7" key="1">
    <citation type="submission" date="2015-06" db="EMBL/GenBank/DDBJ databases">
        <title>Draft genome sequence of an Alphaproteobacteria species associated to the Mediterranean sponge Oscarella lobularis.</title>
        <authorList>
            <person name="Jourda C."/>
            <person name="Santini S."/>
            <person name="Claverie J.-M."/>
        </authorList>
    </citation>
    <scope>NUCLEOTIDE SEQUENCE [LARGE SCALE GENOMIC DNA]</scope>
    <source>
        <strain evidence="6">IGS</strain>
    </source>
</reference>
<dbReference type="InterPro" id="IPR016167">
    <property type="entry name" value="FAD-bd_PCMH_sub1"/>
</dbReference>
<protein>
    <submittedName>
        <fullName evidence="6">D-2-hydroxyglutarate dehydrogenase</fullName>
    </submittedName>
</protein>
<evidence type="ECO:0000259" key="5">
    <source>
        <dbReference type="PROSITE" id="PS51387"/>
    </source>
</evidence>
<proteinExistence type="inferred from homology"/>
<dbReference type="GO" id="GO:0003824">
    <property type="term" value="F:catalytic activity"/>
    <property type="evidence" value="ECO:0007669"/>
    <property type="project" value="InterPro"/>
</dbReference>
<feature type="domain" description="FAD-binding PCMH-type" evidence="5">
    <location>
        <begin position="37"/>
        <end position="218"/>
    </location>
</feature>
<dbReference type="OrthoDB" id="9811557at2"/>
<dbReference type="GO" id="GO:0071949">
    <property type="term" value="F:FAD binding"/>
    <property type="evidence" value="ECO:0007669"/>
    <property type="project" value="InterPro"/>
</dbReference>
<dbReference type="SUPFAM" id="SSF55103">
    <property type="entry name" value="FAD-linked oxidases, C-terminal domain"/>
    <property type="match status" value="1"/>
</dbReference>
<dbReference type="FunFam" id="1.10.45.10:FF:000001">
    <property type="entry name" value="D-lactate dehydrogenase mitochondrial"/>
    <property type="match status" value="1"/>
</dbReference>
<keyword evidence="7" id="KW-1185">Reference proteome</keyword>
<gene>
    <name evidence="6" type="ORF">AIOL_001757</name>
</gene>
<dbReference type="InterPro" id="IPR004113">
    <property type="entry name" value="FAD-bd_oxidored_4_C"/>
</dbReference>
<evidence type="ECO:0000256" key="1">
    <source>
        <dbReference type="ARBA" id="ARBA00001974"/>
    </source>
</evidence>
<comment type="similarity">
    <text evidence="2">Belongs to the FAD-binding oxidoreductase/transferase type 4 family.</text>
</comment>
<dbReference type="InterPro" id="IPR016164">
    <property type="entry name" value="FAD-linked_Oxase-like_C"/>
</dbReference>
<evidence type="ECO:0000313" key="6">
    <source>
        <dbReference type="EMBL" id="KMW56801.1"/>
    </source>
</evidence>
<dbReference type="Pfam" id="PF02913">
    <property type="entry name" value="FAD-oxidase_C"/>
    <property type="match status" value="1"/>
</dbReference>
<dbReference type="Gene3D" id="3.30.465.10">
    <property type="match status" value="1"/>
</dbReference>
<evidence type="ECO:0000256" key="4">
    <source>
        <dbReference type="ARBA" id="ARBA00022827"/>
    </source>
</evidence>
<dbReference type="InterPro" id="IPR016171">
    <property type="entry name" value="Vanillyl_alc_oxidase_C-sub2"/>
</dbReference>
<dbReference type="Gene3D" id="3.30.43.10">
    <property type="entry name" value="Uridine Diphospho-n-acetylenolpyruvylglucosamine Reductase, domain 2"/>
    <property type="match status" value="1"/>
</dbReference>
<dbReference type="RefSeq" id="WP_049642626.1">
    <property type="nucleotide sequence ID" value="NZ_LFTY01000002.1"/>
</dbReference>